<dbReference type="Proteomes" id="UP000480178">
    <property type="component" value="Chromosome"/>
</dbReference>
<gene>
    <name evidence="1" type="ORF">GXP67_03660</name>
</gene>
<organism evidence="1 2">
    <name type="scientific">Rhodocytophaga rosea</name>
    <dbReference type="NCBI Taxonomy" id="2704465"/>
    <lineage>
        <taxon>Bacteria</taxon>
        <taxon>Pseudomonadati</taxon>
        <taxon>Bacteroidota</taxon>
        <taxon>Cytophagia</taxon>
        <taxon>Cytophagales</taxon>
        <taxon>Rhodocytophagaceae</taxon>
        <taxon>Rhodocytophaga</taxon>
    </lineage>
</organism>
<evidence type="ECO:0000313" key="2">
    <source>
        <dbReference type="Proteomes" id="UP000480178"/>
    </source>
</evidence>
<accession>A0A6C0GCZ0</accession>
<evidence type="ECO:0000313" key="1">
    <source>
        <dbReference type="EMBL" id="QHT65825.1"/>
    </source>
</evidence>
<dbReference type="RefSeq" id="WP_162441903.1">
    <property type="nucleotide sequence ID" value="NZ_CP048222.1"/>
</dbReference>
<dbReference type="KEGG" id="rhoz:GXP67_03660"/>
<keyword evidence="2" id="KW-1185">Reference proteome</keyword>
<name>A0A6C0GCZ0_9BACT</name>
<proteinExistence type="predicted"/>
<dbReference type="EMBL" id="CP048222">
    <property type="protein sequence ID" value="QHT65825.1"/>
    <property type="molecule type" value="Genomic_DNA"/>
</dbReference>
<protein>
    <submittedName>
        <fullName evidence="1">Uncharacterized protein</fullName>
    </submittedName>
</protein>
<reference evidence="1 2" key="1">
    <citation type="submission" date="2020-01" db="EMBL/GenBank/DDBJ databases">
        <authorList>
            <person name="Kim M.K."/>
        </authorList>
    </citation>
    <scope>NUCLEOTIDE SEQUENCE [LARGE SCALE GENOMIC DNA]</scope>
    <source>
        <strain evidence="1 2">172606-1</strain>
    </source>
</reference>
<dbReference type="AlphaFoldDB" id="A0A6C0GCZ0"/>
<sequence length="137" mass="15291">MWGYKFQKHITAQSDTSPIATARINNITPLEAIKIIHQFPTDRKFVIIGKCYGTSYKGAVTKLDGSYSAFKRLRNCACSNGGNAIVITGKEQVINPYEYTRTQTQGVPMDIPQGEGQMKVKITGYVIYMQSSMQVNE</sequence>